<keyword evidence="4" id="KW-1185">Reference proteome</keyword>
<protein>
    <submittedName>
        <fullName evidence="2">F-box domain protein</fullName>
    </submittedName>
    <submittedName>
        <fullName evidence="3">F-box protein</fullName>
    </submittedName>
</protein>
<dbReference type="RefSeq" id="WP_057624090.1">
    <property type="nucleotide sequence ID" value="NZ_LKHV02000001.1"/>
</dbReference>
<dbReference type="Pfam" id="PF00646">
    <property type="entry name" value="F-box"/>
    <property type="match status" value="1"/>
</dbReference>
<evidence type="ECO:0000313" key="4">
    <source>
        <dbReference type="Proteomes" id="UP000051494"/>
    </source>
</evidence>
<dbReference type="InterPro" id="IPR001810">
    <property type="entry name" value="F-box_dom"/>
</dbReference>
<dbReference type="EMBL" id="LKHV02000001">
    <property type="protein sequence ID" value="MCS5709324.1"/>
    <property type="molecule type" value="Genomic_DNA"/>
</dbReference>
<sequence>MLSGISSEKKPLTRIENAGLLPDDIMRIIFQLFDLKTLLTLRRVSKSWHWLVHNINLAPLLNSEDIKSAEKYIYDHSWDAKFLALPNIVGFNVSIHPCPDSVDELLLKYTDKFVRDDGKKGWVPDKPTFFEREPIQKILLFIDKERYQSVNHDDKKLRILNTEFNCLATREERHKFICTYLNCPLVDEKGMPRWNRLVNQSMESLDRLKASLNRYTDLLFKNCIAEVDLAIAYKAENTYSGARYNKSLTI</sequence>
<comment type="caution">
    <text evidence="2">The sequence shown here is derived from an EMBL/GenBank/DDBJ whole genome shotgun (WGS) entry which is preliminary data.</text>
</comment>
<evidence type="ECO:0000259" key="1">
    <source>
        <dbReference type="PROSITE" id="PS50181"/>
    </source>
</evidence>
<evidence type="ECO:0000313" key="2">
    <source>
        <dbReference type="EMBL" id="KRG18973.1"/>
    </source>
</evidence>
<name>A0A0Q9YEP3_9GAMM</name>
<dbReference type="Proteomes" id="UP000051494">
    <property type="component" value="Unassembled WGS sequence"/>
</dbReference>
<evidence type="ECO:0000313" key="3">
    <source>
        <dbReference type="EMBL" id="MCS5709324.1"/>
    </source>
</evidence>
<dbReference type="Gene3D" id="1.20.1280.50">
    <property type="match status" value="1"/>
</dbReference>
<feature type="domain" description="F-box" evidence="1">
    <location>
        <begin position="15"/>
        <end position="56"/>
    </location>
</feature>
<proteinExistence type="predicted"/>
<dbReference type="EMBL" id="LKHV01000004">
    <property type="protein sequence ID" value="KRG18973.1"/>
    <property type="molecule type" value="Genomic_DNA"/>
</dbReference>
<dbReference type="CDD" id="cd09917">
    <property type="entry name" value="F-box_SF"/>
    <property type="match status" value="1"/>
</dbReference>
<accession>A0A0Q9YEP3</accession>
<gene>
    <name evidence="2" type="ORF">CC99x_00961</name>
    <name evidence="3" type="ORF">CC99x_010445</name>
</gene>
<reference evidence="2" key="1">
    <citation type="submission" date="2015-09" db="EMBL/GenBank/DDBJ databases">
        <title>Draft Genome Sequences of Two Novel Amoeba-resistant Intranuclear Bacteria, Candidatus Berkiella cookevillensis and Candidatus Berkiella aquae.</title>
        <authorList>
            <person name="Mehari Y.T."/>
            <person name="Arivett B.A."/>
            <person name="Farone A.L."/>
            <person name="Gunderson J.H."/>
            <person name="Farone M.B."/>
        </authorList>
    </citation>
    <scope>NUCLEOTIDE SEQUENCE [LARGE SCALE GENOMIC DNA]</scope>
    <source>
        <strain evidence="2">CC99</strain>
    </source>
</reference>
<dbReference type="SUPFAM" id="SSF81383">
    <property type="entry name" value="F-box domain"/>
    <property type="match status" value="1"/>
</dbReference>
<dbReference type="InterPro" id="IPR036047">
    <property type="entry name" value="F-box-like_dom_sf"/>
</dbReference>
<organism evidence="2">
    <name type="scientific">Candidatus Berkiella cookevillensis</name>
    <dbReference type="NCBI Taxonomy" id="437022"/>
    <lineage>
        <taxon>Bacteria</taxon>
        <taxon>Pseudomonadati</taxon>
        <taxon>Pseudomonadota</taxon>
        <taxon>Gammaproteobacteria</taxon>
        <taxon>Candidatus Berkiellales</taxon>
        <taxon>Candidatus Berkiellaceae</taxon>
        <taxon>Candidatus Berkiella</taxon>
    </lineage>
</organism>
<dbReference type="PROSITE" id="PS50181">
    <property type="entry name" value="FBOX"/>
    <property type="match status" value="1"/>
</dbReference>
<reference evidence="3" key="2">
    <citation type="journal article" date="2016" name="Genome Announc.">
        <title>Draft Genome Sequences of Two Novel Amoeba-Resistant Intranuclear Bacteria, 'Candidatus Berkiella cookevillensis' and 'Candidatus Berkiella aquae'.</title>
        <authorList>
            <person name="Mehari Y.T."/>
            <person name="Arivett B.A."/>
            <person name="Farone A.L."/>
            <person name="Gunderson J.H."/>
            <person name="Farone M.B."/>
        </authorList>
    </citation>
    <scope>NUCLEOTIDE SEQUENCE</scope>
    <source>
        <strain evidence="3">CC99</strain>
    </source>
</reference>
<dbReference type="AlphaFoldDB" id="A0A0Q9YEP3"/>
<dbReference type="STRING" id="437022.CC99x_00961"/>
<reference evidence="3" key="3">
    <citation type="submission" date="2021-06" db="EMBL/GenBank/DDBJ databases">
        <title>Genomic Description and Analysis of Intracellular Bacteria, Candidatus Berkiella cookevillensis and Candidatus Berkiella aquae.</title>
        <authorList>
            <person name="Kidane D.T."/>
            <person name="Mehari Y.T."/>
            <person name="Rice F.C."/>
            <person name="Arivett B.A."/>
            <person name="Farone A.L."/>
            <person name="Berk S.G."/>
            <person name="Farone M.B."/>
        </authorList>
    </citation>
    <scope>NUCLEOTIDE SEQUENCE</scope>
    <source>
        <strain evidence="3">CC99</strain>
    </source>
</reference>